<comment type="function">
    <text evidence="5">Catalyzes the reduction of dihydromonapterin to tetrahydromonapterin. Also has lower activity with dihydrofolate.</text>
</comment>
<dbReference type="Gene3D" id="3.40.50.720">
    <property type="entry name" value="NAD(P)-binding Rossmann-like Domain"/>
    <property type="match status" value="1"/>
</dbReference>
<evidence type="ECO:0000256" key="10">
    <source>
        <dbReference type="ARBA" id="ARBA00048873"/>
    </source>
</evidence>
<evidence type="ECO:0000313" key="13">
    <source>
        <dbReference type="Proteomes" id="UP000294702"/>
    </source>
</evidence>
<evidence type="ECO:0000256" key="11">
    <source>
        <dbReference type="ARBA" id="ARBA00049376"/>
    </source>
</evidence>
<keyword evidence="4" id="KW-0560">Oxidoreductase</keyword>
<comment type="catalytic activity">
    <reaction evidence="10">
        <text>(6S)-5,6,7,8-tetrahydrofolate + NADP(+) = 7,8-dihydrofolate + NADPH + H(+)</text>
        <dbReference type="Rhea" id="RHEA:15009"/>
        <dbReference type="ChEBI" id="CHEBI:15378"/>
        <dbReference type="ChEBI" id="CHEBI:57451"/>
        <dbReference type="ChEBI" id="CHEBI:57453"/>
        <dbReference type="ChEBI" id="CHEBI:57783"/>
        <dbReference type="ChEBI" id="CHEBI:58349"/>
        <dbReference type="EC" id="1.5.1.3"/>
    </reaction>
</comment>
<organism evidence="12 13">
    <name type="scientific">Volucribacter psittacicida</name>
    <dbReference type="NCBI Taxonomy" id="203482"/>
    <lineage>
        <taxon>Bacteria</taxon>
        <taxon>Pseudomonadati</taxon>
        <taxon>Pseudomonadota</taxon>
        <taxon>Gammaproteobacteria</taxon>
        <taxon>Pasteurellales</taxon>
        <taxon>Pasteurellaceae</taxon>
        <taxon>Volucribacter</taxon>
    </lineage>
</organism>
<keyword evidence="2" id="KW-0554">One-carbon metabolism</keyword>
<comment type="catalytic activity">
    <reaction evidence="11">
        <text>7,8-dihydromonapterin + NADPH + H(+) = 5,6,7,8-tetrahydromonapterin + NADP(+)</text>
        <dbReference type="Rhea" id="RHEA:34847"/>
        <dbReference type="ChEBI" id="CHEBI:15378"/>
        <dbReference type="ChEBI" id="CHEBI:57783"/>
        <dbReference type="ChEBI" id="CHEBI:58349"/>
        <dbReference type="ChEBI" id="CHEBI:71175"/>
        <dbReference type="ChEBI" id="CHEBI:71177"/>
        <dbReference type="EC" id="1.5.1.50"/>
    </reaction>
</comment>
<evidence type="ECO:0000256" key="1">
    <source>
        <dbReference type="ARBA" id="ARBA00012856"/>
    </source>
</evidence>
<comment type="caution">
    <text evidence="12">The sequence shown here is derived from an EMBL/GenBank/DDBJ whole genome shotgun (WGS) entry which is preliminary data.</text>
</comment>
<dbReference type="RefSeq" id="WP_132688882.1">
    <property type="nucleotide sequence ID" value="NZ_SMFT01000001.1"/>
</dbReference>
<evidence type="ECO:0000313" key="12">
    <source>
        <dbReference type="EMBL" id="TCK01915.1"/>
    </source>
</evidence>
<dbReference type="EMBL" id="SMFT01000001">
    <property type="protein sequence ID" value="TCK01915.1"/>
    <property type="molecule type" value="Genomic_DNA"/>
</dbReference>
<proteinExistence type="inferred from homology"/>
<dbReference type="EC" id="1.5.1.50" evidence="7"/>
<dbReference type="PANTHER" id="PTHR43639:SF6">
    <property type="entry name" value="DIHYDROMONAPTERIN REDUCTASE"/>
    <property type="match status" value="1"/>
</dbReference>
<comment type="similarity">
    <text evidence="6">Belongs to the short-chain dehydrogenases/reductases (SDR) family. FolM subfamily.</text>
</comment>
<dbReference type="EC" id="1.5.1.3" evidence="1"/>
<dbReference type="InterPro" id="IPR036291">
    <property type="entry name" value="NAD(P)-bd_dom_sf"/>
</dbReference>
<dbReference type="NCBIfam" id="NF005066">
    <property type="entry name" value="PRK06483.1"/>
    <property type="match status" value="1"/>
</dbReference>
<dbReference type="GO" id="GO:0004146">
    <property type="term" value="F:dihydrofolate reductase activity"/>
    <property type="evidence" value="ECO:0007669"/>
    <property type="project" value="UniProtKB-EC"/>
</dbReference>
<dbReference type="Proteomes" id="UP000294702">
    <property type="component" value="Unassembled WGS sequence"/>
</dbReference>
<gene>
    <name evidence="12" type="ORF">EV694_0554</name>
</gene>
<dbReference type="AlphaFoldDB" id="A0A4R1G5Z1"/>
<dbReference type="PROSITE" id="PS00061">
    <property type="entry name" value="ADH_SHORT"/>
    <property type="match status" value="1"/>
</dbReference>
<accession>A0A4R1G5Z1</accession>
<keyword evidence="3" id="KW-0521">NADP</keyword>
<evidence type="ECO:0000256" key="8">
    <source>
        <dbReference type="ARBA" id="ARBA00039631"/>
    </source>
</evidence>
<evidence type="ECO:0000256" key="5">
    <source>
        <dbReference type="ARBA" id="ARBA00037508"/>
    </source>
</evidence>
<dbReference type="InterPro" id="IPR020904">
    <property type="entry name" value="Sc_DH/Rdtase_CS"/>
</dbReference>
<evidence type="ECO:0000256" key="9">
    <source>
        <dbReference type="ARBA" id="ARBA00042299"/>
    </source>
</evidence>
<evidence type="ECO:0000256" key="6">
    <source>
        <dbReference type="ARBA" id="ARBA00038212"/>
    </source>
</evidence>
<evidence type="ECO:0000256" key="7">
    <source>
        <dbReference type="ARBA" id="ARBA00039145"/>
    </source>
</evidence>
<name>A0A4R1G5Z1_9PAST</name>
<evidence type="ECO:0000256" key="3">
    <source>
        <dbReference type="ARBA" id="ARBA00022857"/>
    </source>
</evidence>
<dbReference type="PANTHER" id="PTHR43639">
    <property type="entry name" value="OXIDOREDUCTASE, SHORT-CHAIN DEHYDROGENASE/REDUCTASE FAMILY (AFU_ORTHOLOGUE AFUA_5G02870)"/>
    <property type="match status" value="1"/>
</dbReference>
<keyword evidence="13" id="KW-1185">Reference proteome</keyword>
<protein>
    <recommendedName>
        <fullName evidence="8">Dihydromonapterin reductase</fullName>
        <ecNumber evidence="1">1.5.1.3</ecNumber>
        <ecNumber evidence="7">1.5.1.50</ecNumber>
    </recommendedName>
    <alternativeName>
        <fullName evidence="9">Dihydrofolate reductase</fullName>
    </alternativeName>
</protein>
<dbReference type="InterPro" id="IPR002347">
    <property type="entry name" value="SDR_fam"/>
</dbReference>
<dbReference type="Pfam" id="PF13561">
    <property type="entry name" value="adh_short_C2"/>
    <property type="match status" value="1"/>
</dbReference>
<evidence type="ECO:0000256" key="4">
    <source>
        <dbReference type="ARBA" id="ARBA00023002"/>
    </source>
</evidence>
<sequence>MSNQLTSSWIVITGGAKRIGFALAQHFAQQGKNVLISYRTFYPQLAQLQALKVVTLQADFSNEQGIMQFAEQVQQRCPQIHCLIHNASSWQAEQDQPINQLGQLMGEMLQIHVKTPYLLNQYLAPLLEQTTSTSNIIHISDYVAKKGSAKHIAYAASKAAMENLTRSFAQKYAPKIKVNSIAPALIAFNTDDPPDYQQKAQQKSLMQKCGGYQEMILAVEYLMKSDYVTGTCLAVDGGRYLK</sequence>
<reference evidence="12 13" key="1">
    <citation type="submission" date="2019-03" db="EMBL/GenBank/DDBJ databases">
        <title>Genomic Encyclopedia of Type Strains, Phase IV (KMG-IV): sequencing the most valuable type-strain genomes for metagenomic binning, comparative biology and taxonomic classification.</title>
        <authorList>
            <person name="Goeker M."/>
        </authorList>
    </citation>
    <scope>NUCLEOTIDE SEQUENCE [LARGE SCALE GENOMIC DNA]</scope>
    <source>
        <strain evidence="12 13">DSM 15534</strain>
    </source>
</reference>
<dbReference type="SUPFAM" id="SSF51735">
    <property type="entry name" value="NAD(P)-binding Rossmann-fold domains"/>
    <property type="match status" value="1"/>
</dbReference>
<dbReference type="OrthoDB" id="9793499at2"/>
<dbReference type="GO" id="GO:0006730">
    <property type="term" value="P:one-carbon metabolic process"/>
    <property type="evidence" value="ECO:0007669"/>
    <property type="project" value="UniProtKB-KW"/>
</dbReference>
<dbReference type="PRINTS" id="PR00081">
    <property type="entry name" value="GDHRDH"/>
</dbReference>
<evidence type="ECO:0000256" key="2">
    <source>
        <dbReference type="ARBA" id="ARBA00022563"/>
    </source>
</evidence>